<dbReference type="SUPFAM" id="SSF142535">
    <property type="entry name" value="AF0625-like"/>
    <property type="match status" value="1"/>
</dbReference>
<dbReference type="GO" id="GO:0051499">
    <property type="term" value="F:D-aminoacyl-tRNA deacylase activity"/>
    <property type="evidence" value="ECO:0007669"/>
    <property type="project" value="InterPro"/>
</dbReference>
<accession>A0A497EXQ9</accession>
<evidence type="ECO:0000313" key="5">
    <source>
        <dbReference type="EMBL" id="RLE52184.1"/>
    </source>
</evidence>
<proteinExistence type="predicted"/>
<evidence type="ECO:0000256" key="3">
    <source>
        <dbReference type="ARBA" id="ARBA00022833"/>
    </source>
</evidence>
<evidence type="ECO:0000256" key="4">
    <source>
        <dbReference type="ARBA" id="ARBA00033425"/>
    </source>
</evidence>
<dbReference type="GO" id="GO:0019478">
    <property type="term" value="P:D-amino acid catabolic process"/>
    <property type="evidence" value="ECO:0007669"/>
    <property type="project" value="InterPro"/>
</dbReference>
<dbReference type="InterPro" id="IPR007508">
    <property type="entry name" value="DtdA"/>
</dbReference>
<keyword evidence="2" id="KW-0378">Hydrolase</keyword>
<gene>
    <name evidence="5" type="ORF">DRJ26_04980</name>
</gene>
<dbReference type="Proteomes" id="UP000269499">
    <property type="component" value="Unassembled WGS sequence"/>
</dbReference>
<evidence type="ECO:0000313" key="6">
    <source>
        <dbReference type="Proteomes" id="UP000269499"/>
    </source>
</evidence>
<keyword evidence="1" id="KW-0479">Metal-binding</keyword>
<dbReference type="AlphaFoldDB" id="A0A497EXQ9"/>
<organism evidence="5 6">
    <name type="scientific">Thermoproteota archaeon</name>
    <dbReference type="NCBI Taxonomy" id="2056631"/>
    <lineage>
        <taxon>Archaea</taxon>
        <taxon>Thermoproteota</taxon>
    </lineage>
</organism>
<dbReference type="Gene3D" id="3.40.630.50">
    <property type="entry name" value="AF0625-like"/>
    <property type="match status" value="1"/>
</dbReference>
<dbReference type="EMBL" id="QMRA01000128">
    <property type="protein sequence ID" value="RLE52184.1"/>
    <property type="molecule type" value="Genomic_DNA"/>
</dbReference>
<feature type="non-terminal residue" evidence="5">
    <location>
        <position position="224"/>
    </location>
</feature>
<keyword evidence="3" id="KW-0862">Zinc</keyword>
<dbReference type="Gene3D" id="3.40.50.10700">
    <property type="entry name" value="AF0625-like"/>
    <property type="match status" value="1"/>
</dbReference>
<evidence type="ECO:0000256" key="2">
    <source>
        <dbReference type="ARBA" id="ARBA00022801"/>
    </source>
</evidence>
<dbReference type="PANTHER" id="PTHR34667:SF1">
    <property type="entry name" value="D-AMINOACYL-TRNA DEACYLASE"/>
    <property type="match status" value="1"/>
</dbReference>
<name>A0A497EXQ9_9CREN</name>
<comment type="caution">
    <text evidence="5">The sequence shown here is derived from an EMBL/GenBank/DDBJ whole genome shotgun (WGS) entry which is preliminary data.</text>
</comment>
<sequence length="224" mass="24527">MAGKIAADVIILTPKVDMASQTIKRQLLSNYKFKEKTYSGITAYFYDSICVVDIDVDSIYAENVEDKFEANLFIFATRHSAASGIPALLTHAPGNWTDEAKFGGKPRSVCIAPASSLKIALTELVRAAEEHGLEEWKVGLEVTHHGPYVESTPTMFIELGSSEKYWRNEIAARAVAQAIMKVAESRVKGEPKFKIGVGFGGPHYAPIFTKLVKNSDIAIGHIIP</sequence>
<protein>
    <recommendedName>
        <fullName evidence="4">D-tyrosyl-tRNA(Tyr) deacylase</fullName>
    </recommendedName>
</protein>
<dbReference type="PANTHER" id="PTHR34667">
    <property type="entry name" value="D-AMINOACYL-TRNA DEACYLASE"/>
    <property type="match status" value="1"/>
</dbReference>
<dbReference type="Pfam" id="PF04414">
    <property type="entry name" value="tRNA_deacylase"/>
    <property type="match status" value="1"/>
</dbReference>
<evidence type="ECO:0000256" key="1">
    <source>
        <dbReference type="ARBA" id="ARBA00022723"/>
    </source>
</evidence>
<dbReference type="InterPro" id="IPR018033">
    <property type="entry name" value="Deacylase_DtdA_archaea"/>
</dbReference>
<dbReference type="PIRSF" id="PIRSF016210">
    <property type="entry name" value="UCP016210"/>
    <property type="match status" value="1"/>
</dbReference>
<dbReference type="GO" id="GO:0046872">
    <property type="term" value="F:metal ion binding"/>
    <property type="evidence" value="ECO:0007669"/>
    <property type="project" value="UniProtKB-KW"/>
</dbReference>
<reference evidence="5 6" key="1">
    <citation type="submission" date="2018-06" db="EMBL/GenBank/DDBJ databases">
        <title>Extensive metabolic versatility and redundancy in microbially diverse, dynamic hydrothermal sediments.</title>
        <authorList>
            <person name="Dombrowski N."/>
            <person name="Teske A."/>
            <person name="Baker B.J."/>
        </authorList>
    </citation>
    <scope>NUCLEOTIDE SEQUENCE [LARGE SCALE GENOMIC DNA]</scope>
    <source>
        <strain evidence="5">B20_G2</strain>
    </source>
</reference>